<dbReference type="GO" id="GO:0017004">
    <property type="term" value="P:cytochrome complex assembly"/>
    <property type="evidence" value="ECO:0007669"/>
    <property type="project" value="InterPro"/>
</dbReference>
<accession>A0A6J6CMJ6</accession>
<dbReference type="EMBL" id="CAEZTB010000031">
    <property type="protein sequence ID" value="CAB4552792.1"/>
    <property type="molecule type" value="Genomic_DNA"/>
</dbReference>
<dbReference type="PANTHER" id="PTHR31272">
    <property type="entry name" value="CYTOCHROME C-TYPE BIOGENESIS PROTEIN HI_1454-RELATED"/>
    <property type="match status" value="1"/>
</dbReference>
<evidence type="ECO:0000256" key="2">
    <source>
        <dbReference type="ARBA" id="ARBA00006143"/>
    </source>
</evidence>
<feature type="transmembrane region" description="Helical" evidence="6">
    <location>
        <begin position="92"/>
        <end position="115"/>
    </location>
</feature>
<sequence length="244" mass="25064">MNPAEIVLSGSLLAAMPLALLAGLISFVSPCVLPLVPGYLGYITGVADGSAKKSRMILGSLLFVLGFTAVFVSFGALFGGIGMLIYINNLAWVQQVLGVIIILLGLVLIGQFSFLQKTFKTSLKPKIGLAGAPLLGVAFGLGWTPCIGPTLAAVLTLASDAGSPGRGALLAFLYSIGIGLPFIAIAAGFGWATKSVGFVKKHIRTFNIAGGVILILLGIALATGLWIGFASWIQGVFGVFTPAL</sequence>
<evidence type="ECO:0000259" key="7">
    <source>
        <dbReference type="Pfam" id="PF02683"/>
    </source>
</evidence>
<reference evidence="8" key="1">
    <citation type="submission" date="2020-05" db="EMBL/GenBank/DDBJ databases">
        <authorList>
            <person name="Chiriac C."/>
            <person name="Salcher M."/>
            <person name="Ghai R."/>
            <person name="Kavagutti S V."/>
        </authorList>
    </citation>
    <scope>NUCLEOTIDE SEQUENCE</scope>
</reference>
<dbReference type="InterPro" id="IPR003834">
    <property type="entry name" value="Cyt_c_assmbl_TM_dom"/>
</dbReference>
<evidence type="ECO:0000313" key="8">
    <source>
        <dbReference type="EMBL" id="CAB4552792.1"/>
    </source>
</evidence>
<proteinExistence type="inferred from homology"/>
<evidence type="ECO:0000256" key="3">
    <source>
        <dbReference type="ARBA" id="ARBA00022692"/>
    </source>
</evidence>
<comment type="subcellular location">
    <subcellularLocation>
        <location evidence="1">Membrane</location>
        <topology evidence="1">Multi-pass membrane protein</topology>
    </subcellularLocation>
</comment>
<protein>
    <submittedName>
        <fullName evidence="8">Unannotated protein</fullName>
    </submittedName>
</protein>
<dbReference type="InterPro" id="IPR051790">
    <property type="entry name" value="Cytochrome_c-biogenesis_DsbD"/>
</dbReference>
<feature type="domain" description="Cytochrome C biogenesis protein transmembrane" evidence="7">
    <location>
        <begin position="14"/>
        <end position="219"/>
    </location>
</feature>
<keyword evidence="4 6" id="KW-1133">Transmembrane helix</keyword>
<evidence type="ECO:0000256" key="1">
    <source>
        <dbReference type="ARBA" id="ARBA00004141"/>
    </source>
</evidence>
<keyword evidence="5 6" id="KW-0472">Membrane</keyword>
<evidence type="ECO:0000256" key="4">
    <source>
        <dbReference type="ARBA" id="ARBA00022989"/>
    </source>
</evidence>
<feature type="transmembrane region" description="Helical" evidence="6">
    <location>
        <begin position="171"/>
        <end position="193"/>
    </location>
</feature>
<feature type="transmembrane region" description="Helical" evidence="6">
    <location>
        <begin position="57"/>
        <end position="86"/>
    </location>
</feature>
<dbReference type="GO" id="GO:0016020">
    <property type="term" value="C:membrane"/>
    <property type="evidence" value="ECO:0007669"/>
    <property type="project" value="UniProtKB-SubCell"/>
</dbReference>
<feature type="transmembrane region" description="Helical" evidence="6">
    <location>
        <begin position="12"/>
        <end position="36"/>
    </location>
</feature>
<dbReference type="Pfam" id="PF02683">
    <property type="entry name" value="DsbD_TM"/>
    <property type="match status" value="1"/>
</dbReference>
<organism evidence="8">
    <name type="scientific">freshwater metagenome</name>
    <dbReference type="NCBI Taxonomy" id="449393"/>
    <lineage>
        <taxon>unclassified sequences</taxon>
        <taxon>metagenomes</taxon>
        <taxon>ecological metagenomes</taxon>
    </lineage>
</organism>
<dbReference type="AlphaFoldDB" id="A0A6J6CMJ6"/>
<dbReference type="PANTHER" id="PTHR31272:SF4">
    <property type="entry name" value="CYTOCHROME C-TYPE BIOGENESIS PROTEIN HI_1454-RELATED"/>
    <property type="match status" value="1"/>
</dbReference>
<gene>
    <name evidence="8" type="ORF">UFOPK1581_00290</name>
</gene>
<feature type="transmembrane region" description="Helical" evidence="6">
    <location>
        <begin position="205"/>
        <end position="229"/>
    </location>
</feature>
<feature type="transmembrane region" description="Helical" evidence="6">
    <location>
        <begin position="127"/>
        <end position="151"/>
    </location>
</feature>
<comment type="similarity">
    <text evidence="2">Belongs to the DsbD family.</text>
</comment>
<evidence type="ECO:0000256" key="5">
    <source>
        <dbReference type="ARBA" id="ARBA00023136"/>
    </source>
</evidence>
<keyword evidence="3 6" id="KW-0812">Transmembrane</keyword>
<name>A0A6J6CMJ6_9ZZZZ</name>
<evidence type="ECO:0000256" key="6">
    <source>
        <dbReference type="SAM" id="Phobius"/>
    </source>
</evidence>